<name>E3N6V7_CAERE</name>
<gene>
    <name evidence="1" type="ORF">CRE_08511</name>
</gene>
<sequence length="232" mass="26615">MPIFVRHAIVLKHCQQTGIVWCFETNVQRMHKFVSHQICPIRYIASFRVLDVLPNGLDSIENLSFRAPTISDGIRITSNGPVMSTVVWHSRNQTDLSHHSNMTLYSKQYGLVFCKNNVNPMLTFKVEICVNDLDYIWNGTNLFIVTGGVHSVALCDNCLEDTIHEVNRCEKYCRINGTRTKRQLVPYRKEHHPQDFDSSLDRYIDRLEVLNPSSNESRSALLALYGLPSVPH</sequence>
<protein>
    <submittedName>
        <fullName evidence="1">Uncharacterized protein</fullName>
    </submittedName>
</protein>
<dbReference type="CTD" id="9808051"/>
<dbReference type="InterPro" id="IPR011508">
    <property type="entry name" value="RSD-2_N"/>
</dbReference>
<keyword evidence="2" id="KW-1185">Reference proteome</keyword>
<dbReference type="KEGG" id="crq:GCK72_023036"/>
<reference evidence="1" key="1">
    <citation type="submission" date="2007-07" db="EMBL/GenBank/DDBJ databases">
        <title>PCAP assembly of the Caenorhabditis remanei genome.</title>
        <authorList>
            <consortium name="The Caenorhabditis remanei Sequencing Consortium"/>
            <person name="Wilson R.K."/>
        </authorList>
    </citation>
    <scope>NUCLEOTIDE SEQUENCE [LARGE SCALE GENOMIC DNA]</scope>
    <source>
        <strain evidence="1">PB4641</strain>
    </source>
</reference>
<organism evidence="2">
    <name type="scientific">Caenorhabditis remanei</name>
    <name type="common">Caenorhabditis vulgaris</name>
    <dbReference type="NCBI Taxonomy" id="31234"/>
    <lineage>
        <taxon>Eukaryota</taxon>
        <taxon>Metazoa</taxon>
        <taxon>Ecdysozoa</taxon>
        <taxon>Nematoda</taxon>
        <taxon>Chromadorea</taxon>
        <taxon>Rhabditida</taxon>
        <taxon>Rhabditina</taxon>
        <taxon>Rhabditomorpha</taxon>
        <taxon>Rhabditoidea</taxon>
        <taxon>Rhabditidae</taxon>
        <taxon>Peloderinae</taxon>
        <taxon>Caenorhabditis</taxon>
    </lineage>
</organism>
<dbReference type="Proteomes" id="UP000008281">
    <property type="component" value="Unassembled WGS sequence"/>
</dbReference>
<evidence type="ECO:0000313" key="1">
    <source>
        <dbReference type="EMBL" id="EFO88295.1"/>
    </source>
</evidence>
<dbReference type="Pfam" id="PF07547">
    <property type="entry name" value="RSD-2"/>
    <property type="match status" value="1"/>
</dbReference>
<dbReference type="AlphaFoldDB" id="E3N6V7"/>
<accession>E3N6V7</accession>
<dbReference type="EMBL" id="DS268543">
    <property type="protein sequence ID" value="EFO88295.1"/>
    <property type="molecule type" value="Genomic_DNA"/>
</dbReference>
<dbReference type="HOGENOM" id="CLU_1195810_0_0_1"/>
<dbReference type="RefSeq" id="XP_003095875.2">
    <property type="nucleotide sequence ID" value="XM_003095827.2"/>
</dbReference>
<dbReference type="GeneID" id="9808051"/>
<evidence type="ECO:0000313" key="2">
    <source>
        <dbReference type="Proteomes" id="UP000008281"/>
    </source>
</evidence>
<proteinExistence type="predicted"/>